<dbReference type="EMBL" id="JACASE010000014">
    <property type="protein sequence ID" value="KAF6410667.1"/>
    <property type="molecule type" value="Genomic_DNA"/>
</dbReference>
<dbReference type="AlphaFoldDB" id="A0A7J8CIK5"/>
<proteinExistence type="predicted"/>
<accession>A0A7J8CIK5</accession>
<comment type="caution">
    <text evidence="2">The sequence shown here is derived from an EMBL/GenBank/DDBJ whole genome shotgun (WGS) entry which is preliminary data.</text>
</comment>
<evidence type="ECO:0000256" key="1">
    <source>
        <dbReference type="SAM" id="MobiDB-lite"/>
    </source>
</evidence>
<protein>
    <submittedName>
        <fullName evidence="2">Uncharacterized protein</fullName>
    </submittedName>
</protein>
<feature type="compositionally biased region" description="Basic and acidic residues" evidence="1">
    <location>
        <begin position="50"/>
        <end position="60"/>
    </location>
</feature>
<name>A0A7J8CIK5_ROUAE</name>
<sequence>MRKLWRVHMERRWRAAGGPEAVSHAEGLADPYGDPETEWKGRVWGPGGHGDPDPWRKRGCDTQVYSRTTETHAGGATPTRISPLPAIASLSEKNGARKRETEVGGGAWSEAEPTPWPRGRQENISWAWR</sequence>
<keyword evidence="3" id="KW-1185">Reference proteome</keyword>
<gene>
    <name evidence="2" type="ORF">HJG63_009134</name>
</gene>
<evidence type="ECO:0000313" key="3">
    <source>
        <dbReference type="Proteomes" id="UP000593571"/>
    </source>
</evidence>
<organism evidence="2 3">
    <name type="scientific">Rousettus aegyptiacus</name>
    <name type="common">Egyptian fruit bat</name>
    <name type="synonym">Pteropus aegyptiacus</name>
    <dbReference type="NCBI Taxonomy" id="9407"/>
    <lineage>
        <taxon>Eukaryota</taxon>
        <taxon>Metazoa</taxon>
        <taxon>Chordata</taxon>
        <taxon>Craniata</taxon>
        <taxon>Vertebrata</taxon>
        <taxon>Euteleostomi</taxon>
        <taxon>Mammalia</taxon>
        <taxon>Eutheria</taxon>
        <taxon>Laurasiatheria</taxon>
        <taxon>Chiroptera</taxon>
        <taxon>Yinpterochiroptera</taxon>
        <taxon>Pteropodoidea</taxon>
        <taxon>Pteropodidae</taxon>
        <taxon>Rousettinae</taxon>
        <taxon>Rousettus</taxon>
    </lineage>
</organism>
<evidence type="ECO:0000313" key="2">
    <source>
        <dbReference type="EMBL" id="KAF6410667.1"/>
    </source>
</evidence>
<dbReference type="Proteomes" id="UP000593571">
    <property type="component" value="Unassembled WGS sequence"/>
</dbReference>
<reference evidence="2 3" key="1">
    <citation type="journal article" date="2020" name="Nature">
        <title>Six reference-quality genomes reveal evolution of bat adaptations.</title>
        <authorList>
            <person name="Jebb D."/>
            <person name="Huang Z."/>
            <person name="Pippel M."/>
            <person name="Hughes G.M."/>
            <person name="Lavrichenko K."/>
            <person name="Devanna P."/>
            <person name="Winkler S."/>
            <person name="Jermiin L.S."/>
            <person name="Skirmuntt E.C."/>
            <person name="Katzourakis A."/>
            <person name="Burkitt-Gray L."/>
            <person name="Ray D.A."/>
            <person name="Sullivan K.A.M."/>
            <person name="Roscito J.G."/>
            <person name="Kirilenko B.M."/>
            <person name="Davalos L.M."/>
            <person name="Corthals A.P."/>
            <person name="Power M.L."/>
            <person name="Jones G."/>
            <person name="Ransome R.D."/>
            <person name="Dechmann D.K.N."/>
            <person name="Locatelli A.G."/>
            <person name="Puechmaille S.J."/>
            <person name="Fedrigo O."/>
            <person name="Jarvis E.D."/>
            <person name="Hiller M."/>
            <person name="Vernes S.C."/>
            <person name="Myers E.W."/>
            <person name="Teeling E.C."/>
        </authorList>
    </citation>
    <scope>NUCLEOTIDE SEQUENCE [LARGE SCALE GENOMIC DNA]</scope>
    <source>
        <strain evidence="2">MRouAeg1</strain>
        <tissue evidence="2">Muscle</tissue>
    </source>
</reference>
<feature type="region of interest" description="Disordered" evidence="1">
    <location>
        <begin position="20"/>
        <end position="129"/>
    </location>
</feature>